<evidence type="ECO:0000313" key="2">
    <source>
        <dbReference type="Proteomes" id="UP000031512"/>
    </source>
</evidence>
<dbReference type="eggNOG" id="ENOG502TN5D">
    <property type="taxonomic scope" value="Eukaryota"/>
</dbReference>
<name>L0AV78_THEEQ</name>
<sequence length="67" mass="7460">MDYEEDLRDTLHGDILDSYRECLVCVSVLAVVCSFVHIYTVNISHAVADFILGLETKAGDLPTSKTR</sequence>
<dbReference type="KEGG" id="beq:BEWA_022880"/>
<proteinExistence type="predicted"/>
<protein>
    <submittedName>
        <fullName evidence="1">Uncharacterized protein</fullName>
    </submittedName>
</protein>
<dbReference type="EMBL" id="CP001669">
    <property type="protein sequence ID" value="AFZ79440.1"/>
    <property type="molecule type" value="Genomic_DNA"/>
</dbReference>
<reference evidence="1 2" key="1">
    <citation type="journal article" date="2012" name="BMC Genomics">
        <title>Comparative genomic analysis and phylogenetic position of Theileria equi.</title>
        <authorList>
            <person name="Kappmeyer L.S."/>
            <person name="Thiagarajan M."/>
            <person name="Herndon D.R."/>
            <person name="Ramsay J.D."/>
            <person name="Caler E."/>
            <person name="Djikeng A."/>
            <person name="Gillespie J.J."/>
            <person name="Lau A.O."/>
            <person name="Roalson E.H."/>
            <person name="Silva J.C."/>
            <person name="Silva M.G."/>
            <person name="Suarez C.E."/>
            <person name="Ueti M.W."/>
            <person name="Nene V.M."/>
            <person name="Mealey R.H."/>
            <person name="Knowles D.P."/>
            <person name="Brayton K.A."/>
        </authorList>
    </citation>
    <scope>NUCLEOTIDE SEQUENCE [LARGE SCALE GENOMIC DNA]</scope>
    <source>
        <strain evidence="1 2">WA</strain>
    </source>
</reference>
<dbReference type="Proteomes" id="UP000031512">
    <property type="component" value="Chromosome 1"/>
</dbReference>
<dbReference type="AlphaFoldDB" id="L0AV78"/>
<dbReference type="GeneID" id="15806081"/>
<organism evidence="1 2">
    <name type="scientific">Theileria equi strain WA</name>
    <dbReference type="NCBI Taxonomy" id="1537102"/>
    <lineage>
        <taxon>Eukaryota</taxon>
        <taxon>Sar</taxon>
        <taxon>Alveolata</taxon>
        <taxon>Apicomplexa</taxon>
        <taxon>Aconoidasida</taxon>
        <taxon>Piroplasmida</taxon>
        <taxon>Theileriidae</taxon>
        <taxon>Theileria</taxon>
    </lineage>
</organism>
<gene>
    <name evidence="1" type="ORF">BEWA_022880</name>
</gene>
<dbReference type="VEuPathDB" id="PiroplasmaDB:BEWA_022880"/>
<accession>L0AV78</accession>
<dbReference type="RefSeq" id="XP_004829106.1">
    <property type="nucleotide sequence ID" value="XM_004829049.1"/>
</dbReference>
<keyword evidence="2" id="KW-1185">Reference proteome</keyword>
<evidence type="ECO:0000313" key="1">
    <source>
        <dbReference type="EMBL" id="AFZ79440.1"/>
    </source>
</evidence>